<reference evidence="1 2" key="1">
    <citation type="submission" date="2020-08" db="EMBL/GenBank/DDBJ databases">
        <title>A Genomic Blueprint of the Chicken Gut Microbiome.</title>
        <authorList>
            <person name="Gilroy R."/>
            <person name="Ravi A."/>
            <person name="Getino M."/>
            <person name="Pursley I."/>
            <person name="Horton D.L."/>
            <person name="Alikhan N.-F."/>
            <person name="Baker D."/>
            <person name="Gharbi K."/>
            <person name="Hall N."/>
            <person name="Watson M."/>
            <person name="Adriaenssens E.M."/>
            <person name="Foster-Nyarko E."/>
            <person name="Jarju S."/>
            <person name="Secka A."/>
            <person name="Antonio M."/>
            <person name="Oren A."/>
            <person name="Chaudhuri R."/>
            <person name="La Ragione R.M."/>
            <person name="Hildebrand F."/>
            <person name="Pallen M.J."/>
        </authorList>
    </citation>
    <scope>NUCLEOTIDE SEQUENCE [LARGE SCALE GENOMIC DNA]</scope>
    <source>
        <strain evidence="1 2">Sa1BUA1</strain>
    </source>
</reference>
<gene>
    <name evidence="1" type="ORF">H9624_02405</name>
</gene>
<organism evidence="1 2">
    <name type="scientific">Oceanitalea stevensii</name>
    <dbReference type="NCBI Taxonomy" id="2763072"/>
    <lineage>
        <taxon>Bacteria</taxon>
        <taxon>Bacillati</taxon>
        <taxon>Actinomycetota</taxon>
        <taxon>Actinomycetes</taxon>
        <taxon>Micrococcales</taxon>
        <taxon>Bogoriellaceae</taxon>
        <taxon>Georgenia</taxon>
    </lineage>
</organism>
<evidence type="ECO:0000313" key="2">
    <source>
        <dbReference type="Proteomes" id="UP000661894"/>
    </source>
</evidence>
<sequence length="284" mass="29830">MSTDTSTTRRPLGLRTSDLVTAAATGLLTLPDPARRTPATRFALRTAVAGTTGAGVWLGTDGDSALDLPSRAAFTAGAVGLVYGAAELGEAMDRALQRRLVRMGVRRPRLAMALAGVGASLAVSFLERRAEATDEEDDAPEGPVLRPLPEPVRELVGAILAHTEDYDSLRLRAQLAGAREEVWGEPEDAPQMVELSVPEGAPLAVPHSFTFPVSARFTSARGVPCAARVLVSGGRLAAVVVDLDDDAWEVLAEDWDPAGGDPDPLADVTLPRAQDVILVTEARG</sequence>
<evidence type="ECO:0000313" key="1">
    <source>
        <dbReference type="EMBL" id="MBD8061176.1"/>
    </source>
</evidence>
<evidence type="ECO:0008006" key="3">
    <source>
        <dbReference type="Google" id="ProtNLM"/>
    </source>
</evidence>
<keyword evidence="2" id="KW-1185">Reference proteome</keyword>
<dbReference type="Proteomes" id="UP000661894">
    <property type="component" value="Unassembled WGS sequence"/>
</dbReference>
<accession>A0ABR8YYQ8</accession>
<dbReference type="EMBL" id="JACSPO010000001">
    <property type="protein sequence ID" value="MBD8061176.1"/>
    <property type="molecule type" value="Genomic_DNA"/>
</dbReference>
<comment type="caution">
    <text evidence="1">The sequence shown here is derived from an EMBL/GenBank/DDBJ whole genome shotgun (WGS) entry which is preliminary data.</text>
</comment>
<name>A0ABR8YYQ8_9MICO</name>
<dbReference type="RefSeq" id="WP_251838313.1">
    <property type="nucleotide sequence ID" value="NZ_JACSPO010000001.1"/>
</dbReference>
<protein>
    <recommendedName>
        <fullName evidence="3">Integral membrane protein</fullName>
    </recommendedName>
</protein>
<proteinExistence type="predicted"/>